<gene>
    <name evidence="2" type="ORF">ACFORO_42635</name>
</gene>
<organism evidence="2 3">
    <name type="scientific">Amycolatopsis halotolerans</name>
    <dbReference type="NCBI Taxonomy" id="330083"/>
    <lineage>
        <taxon>Bacteria</taxon>
        <taxon>Bacillati</taxon>
        <taxon>Actinomycetota</taxon>
        <taxon>Actinomycetes</taxon>
        <taxon>Pseudonocardiales</taxon>
        <taxon>Pseudonocardiaceae</taxon>
        <taxon>Amycolatopsis</taxon>
    </lineage>
</organism>
<dbReference type="InterPro" id="IPR057899">
    <property type="entry name" value="Gp53"/>
</dbReference>
<evidence type="ECO:0000313" key="2">
    <source>
        <dbReference type="EMBL" id="MFC3516920.1"/>
    </source>
</evidence>
<protein>
    <recommendedName>
        <fullName evidence="4">DNA binding protein</fullName>
    </recommendedName>
</protein>
<proteinExistence type="predicted"/>
<evidence type="ECO:0000256" key="1">
    <source>
        <dbReference type="SAM" id="MobiDB-lite"/>
    </source>
</evidence>
<feature type="region of interest" description="Disordered" evidence="1">
    <location>
        <begin position="180"/>
        <end position="203"/>
    </location>
</feature>
<comment type="caution">
    <text evidence="2">The sequence shown here is derived from an EMBL/GenBank/DDBJ whole genome shotgun (WGS) entry which is preliminary data.</text>
</comment>
<dbReference type="RefSeq" id="WP_377870220.1">
    <property type="nucleotide sequence ID" value="NZ_JBHMAY010000021.1"/>
</dbReference>
<dbReference type="Proteomes" id="UP001595764">
    <property type="component" value="Unassembled WGS sequence"/>
</dbReference>
<keyword evidence="3" id="KW-1185">Reference proteome</keyword>
<sequence length="203" mass="22567">MSEHGALVDEVKRAARSAARSWDGVVGADDVEQEIWVHLLEKDRTATVSAMDADDRRKVLGRIADQVARQERADYEAFRGNFHYSTDEVRAILENAGNVLDPDSRAGSWFVASGGKENVADAEDTPGSETHAERMDLVTGLARLREANPRYAEILVRHYVHGEEAAYRVELTRARDALTREMNTARREATADHDGPKKGGRKP</sequence>
<name>A0ABV7QWV3_9PSEU</name>
<dbReference type="EMBL" id="JBHRWI010000070">
    <property type="protein sequence ID" value="MFC3516920.1"/>
    <property type="molecule type" value="Genomic_DNA"/>
</dbReference>
<accession>A0ABV7QWV3</accession>
<dbReference type="Pfam" id="PF25684">
    <property type="entry name" value="Mycobacteriophage_Gp53"/>
    <property type="match status" value="1"/>
</dbReference>
<reference evidence="3" key="1">
    <citation type="journal article" date="2019" name="Int. J. Syst. Evol. Microbiol.">
        <title>The Global Catalogue of Microorganisms (GCM) 10K type strain sequencing project: providing services to taxonomists for standard genome sequencing and annotation.</title>
        <authorList>
            <consortium name="The Broad Institute Genomics Platform"/>
            <consortium name="The Broad Institute Genome Sequencing Center for Infectious Disease"/>
            <person name="Wu L."/>
            <person name="Ma J."/>
        </authorList>
    </citation>
    <scope>NUCLEOTIDE SEQUENCE [LARGE SCALE GENOMIC DNA]</scope>
    <source>
        <strain evidence="3">CGMCC 4.7682</strain>
    </source>
</reference>
<feature type="compositionally biased region" description="Basic and acidic residues" evidence="1">
    <location>
        <begin position="180"/>
        <end position="197"/>
    </location>
</feature>
<evidence type="ECO:0008006" key="4">
    <source>
        <dbReference type="Google" id="ProtNLM"/>
    </source>
</evidence>
<evidence type="ECO:0000313" key="3">
    <source>
        <dbReference type="Proteomes" id="UP001595764"/>
    </source>
</evidence>